<protein>
    <recommendedName>
        <fullName evidence="4">Cyclin</fullName>
    </recommendedName>
</protein>
<dbReference type="GeneID" id="63713020"/>
<dbReference type="Gene3D" id="1.10.472.10">
    <property type="entry name" value="Cyclin-like"/>
    <property type="match status" value="2"/>
</dbReference>
<dbReference type="InterPro" id="IPR036915">
    <property type="entry name" value="Cyclin-like_sf"/>
</dbReference>
<gene>
    <name evidence="2" type="ORF">DCS_00377</name>
</gene>
<dbReference type="RefSeq" id="XP_040658599.1">
    <property type="nucleotide sequence ID" value="XM_040797716.1"/>
</dbReference>
<dbReference type="InterPro" id="IPR043198">
    <property type="entry name" value="Cyclin/Ssn8"/>
</dbReference>
<name>A0A151GQ56_DRECN</name>
<dbReference type="Proteomes" id="UP000076580">
    <property type="component" value="Chromosome 01"/>
</dbReference>
<dbReference type="STRING" id="98403.A0A151GQ56"/>
<accession>A0A151GQ56</accession>
<evidence type="ECO:0000313" key="3">
    <source>
        <dbReference type="Proteomes" id="UP000076580"/>
    </source>
</evidence>
<organism evidence="2 3">
    <name type="scientific">Drechmeria coniospora</name>
    <name type="common">Nematophagous fungus</name>
    <name type="synonym">Meria coniospora</name>
    <dbReference type="NCBI Taxonomy" id="98403"/>
    <lineage>
        <taxon>Eukaryota</taxon>
        <taxon>Fungi</taxon>
        <taxon>Dikarya</taxon>
        <taxon>Ascomycota</taxon>
        <taxon>Pezizomycotina</taxon>
        <taxon>Sordariomycetes</taxon>
        <taxon>Hypocreomycetidae</taxon>
        <taxon>Hypocreales</taxon>
        <taxon>Ophiocordycipitaceae</taxon>
        <taxon>Drechmeria</taxon>
    </lineage>
</organism>
<evidence type="ECO:0008006" key="4">
    <source>
        <dbReference type="Google" id="ProtNLM"/>
    </source>
</evidence>
<feature type="compositionally biased region" description="Basic and acidic residues" evidence="1">
    <location>
        <begin position="339"/>
        <end position="354"/>
    </location>
</feature>
<dbReference type="GO" id="GO:0016538">
    <property type="term" value="F:cyclin-dependent protein serine/threonine kinase regulator activity"/>
    <property type="evidence" value="ECO:0007669"/>
    <property type="project" value="InterPro"/>
</dbReference>
<dbReference type="EMBL" id="LAYC01000001">
    <property type="protein sequence ID" value="KYK59247.1"/>
    <property type="molecule type" value="Genomic_DNA"/>
</dbReference>
<evidence type="ECO:0000313" key="2">
    <source>
        <dbReference type="EMBL" id="KYK59247.1"/>
    </source>
</evidence>
<comment type="caution">
    <text evidence="2">The sequence shown here is derived from an EMBL/GenBank/DDBJ whole genome shotgun (WGS) entry which is preliminary data.</text>
</comment>
<dbReference type="AlphaFoldDB" id="A0A151GQ56"/>
<dbReference type="PANTHER" id="PTHR10026">
    <property type="entry name" value="CYCLIN"/>
    <property type="match status" value="1"/>
</dbReference>
<proteinExistence type="predicted"/>
<keyword evidence="3" id="KW-1185">Reference proteome</keyword>
<dbReference type="InParanoid" id="A0A151GQ56"/>
<dbReference type="SUPFAM" id="SSF47954">
    <property type="entry name" value="Cyclin-like"/>
    <property type="match status" value="2"/>
</dbReference>
<reference evidence="2 3" key="1">
    <citation type="journal article" date="2016" name="Sci. Rep.">
        <title>Insights into Adaptations to a Near-Obligate Nematode Endoparasitic Lifestyle from the Finished Genome of Drechmeria coniospora.</title>
        <authorList>
            <person name="Zhang L."/>
            <person name="Zhou Z."/>
            <person name="Guo Q."/>
            <person name="Fokkens L."/>
            <person name="Miskei M."/>
            <person name="Pocsi I."/>
            <person name="Zhang W."/>
            <person name="Chen M."/>
            <person name="Wang L."/>
            <person name="Sun Y."/>
            <person name="Donzelli B.G."/>
            <person name="Gibson D.M."/>
            <person name="Nelson D.R."/>
            <person name="Luo J.G."/>
            <person name="Rep M."/>
            <person name="Liu H."/>
            <person name="Yang S."/>
            <person name="Wang J."/>
            <person name="Krasnoff S.B."/>
            <person name="Xu Y."/>
            <person name="Molnar I."/>
            <person name="Lin M."/>
        </authorList>
    </citation>
    <scope>NUCLEOTIDE SEQUENCE [LARGE SCALE GENOMIC DNA]</scope>
    <source>
        <strain evidence="2 3">ARSEF 6962</strain>
    </source>
</reference>
<feature type="region of interest" description="Disordered" evidence="1">
    <location>
        <begin position="339"/>
        <end position="359"/>
    </location>
</feature>
<dbReference type="GO" id="GO:0006357">
    <property type="term" value="P:regulation of transcription by RNA polymerase II"/>
    <property type="evidence" value="ECO:0007669"/>
    <property type="project" value="InterPro"/>
</dbReference>
<sequence length="369" mass="41769">MNPDQQQRWMCNVETPRRHANLVSASHSSQLHARHLDLSPLASHRQRNSTAPLRAGASTMSHLANPLATRSQLYLRSELSPLPQDVEESVFIATQCLTQAAGQLLRYSQAVTAQANVILARYWLVASPMEHEFSQDLSAAAIYLIGKLGPKPRAPRDVANVYAYLLSDAPDSALFRTDQSAKAVDAESCYCAEADYFDFSKRLMALEHRICVALSFDTHVSLPHPIAITYLQTFHFFSRPKSEASLRTMQYLNTALLSPQMLYLTHQPHALAVAAIYNAARDLGAKLPECAWWEVFDVDREELGFLVVAMRSLEGLLRKRKEEFPEFRQRMLTRDMVEKKLEQDGRPLPRKEGAMADEEAAIMRRMDQR</sequence>
<evidence type="ECO:0000256" key="1">
    <source>
        <dbReference type="SAM" id="MobiDB-lite"/>
    </source>
</evidence>